<dbReference type="Gene3D" id="3.30.70.260">
    <property type="match status" value="1"/>
</dbReference>
<evidence type="ECO:0000256" key="9">
    <source>
        <dbReference type="ARBA" id="ARBA00022857"/>
    </source>
</evidence>
<evidence type="ECO:0000256" key="8">
    <source>
        <dbReference type="ARBA" id="ARBA00022697"/>
    </source>
</evidence>
<comment type="catalytic activity">
    <reaction evidence="15">
        <text>L-homoserine + NAD(+) = L-aspartate 4-semialdehyde + NADH + H(+)</text>
        <dbReference type="Rhea" id="RHEA:15757"/>
        <dbReference type="ChEBI" id="CHEBI:15378"/>
        <dbReference type="ChEBI" id="CHEBI:57476"/>
        <dbReference type="ChEBI" id="CHEBI:57540"/>
        <dbReference type="ChEBI" id="CHEBI:57945"/>
        <dbReference type="ChEBI" id="CHEBI:537519"/>
        <dbReference type="EC" id="1.1.1.3"/>
    </reaction>
    <physiologicalReaction direction="right-to-left" evidence="15">
        <dbReference type="Rhea" id="RHEA:15759"/>
    </physiologicalReaction>
</comment>
<dbReference type="PANTHER" id="PTHR43331:SF1">
    <property type="entry name" value="HOMOSERINE DEHYDROGENASE"/>
    <property type="match status" value="1"/>
</dbReference>
<dbReference type="SUPFAM" id="SSF55021">
    <property type="entry name" value="ACT-like"/>
    <property type="match status" value="1"/>
</dbReference>
<dbReference type="InterPro" id="IPR016204">
    <property type="entry name" value="HDH"/>
</dbReference>
<evidence type="ECO:0000256" key="3">
    <source>
        <dbReference type="ARBA" id="ARBA00005062"/>
    </source>
</evidence>
<dbReference type="GO" id="GO:0004412">
    <property type="term" value="F:homoserine dehydrogenase activity"/>
    <property type="evidence" value="ECO:0007669"/>
    <property type="project" value="UniProtKB-EC"/>
</dbReference>
<protein>
    <recommendedName>
        <fullName evidence="6 16">Homoserine dehydrogenase</fullName>
        <ecNumber evidence="5 16">1.1.1.3</ecNumber>
    </recommendedName>
</protein>
<comment type="pathway">
    <text evidence="3 16">Amino-acid biosynthesis; L-methionine biosynthesis via de novo pathway; L-homoserine from L-aspartate: step 3/3.</text>
</comment>
<dbReference type="Gene3D" id="3.30.360.10">
    <property type="entry name" value="Dihydrodipicolinate Reductase, domain 2"/>
    <property type="match status" value="1"/>
</dbReference>
<gene>
    <name evidence="19" type="ORF">ACFQZV_11905</name>
</gene>
<dbReference type="InterPro" id="IPR005106">
    <property type="entry name" value="Asp/hSer_DH_NAD-bd"/>
</dbReference>
<evidence type="ECO:0000256" key="6">
    <source>
        <dbReference type="ARBA" id="ARBA00013376"/>
    </source>
</evidence>
<dbReference type="Pfam" id="PF00742">
    <property type="entry name" value="Homoserine_dh"/>
    <property type="match status" value="1"/>
</dbReference>
<dbReference type="InterPro" id="IPR019811">
    <property type="entry name" value="HDH_CS"/>
</dbReference>
<dbReference type="PROSITE" id="PS01042">
    <property type="entry name" value="HOMOSER_DHGENASE"/>
    <property type="match status" value="1"/>
</dbReference>
<keyword evidence="12 16" id="KW-0486">Methionine biosynthesis</keyword>
<keyword evidence="11" id="KW-0915">Sodium</keyword>
<dbReference type="Proteomes" id="UP001597042">
    <property type="component" value="Unassembled WGS sequence"/>
</dbReference>
<feature type="domain" description="ACT" evidence="18">
    <location>
        <begin position="356"/>
        <end position="443"/>
    </location>
</feature>
<keyword evidence="10 16" id="KW-0560">Oxidoreductase</keyword>
<proteinExistence type="inferred from homology"/>
<accession>A0ABW2ZTJ7</accession>
<comment type="cofactor">
    <cofactor evidence="1">
        <name>a metal cation</name>
        <dbReference type="ChEBI" id="CHEBI:25213"/>
    </cofactor>
</comment>
<evidence type="ECO:0000256" key="11">
    <source>
        <dbReference type="ARBA" id="ARBA00023053"/>
    </source>
</evidence>
<evidence type="ECO:0000256" key="14">
    <source>
        <dbReference type="ARBA" id="ARBA00048841"/>
    </source>
</evidence>
<keyword evidence="8 16" id="KW-0791">Threonine biosynthesis</keyword>
<keyword evidence="9 16" id="KW-0521">NADP</keyword>
<dbReference type="PROSITE" id="PS51671">
    <property type="entry name" value="ACT"/>
    <property type="match status" value="1"/>
</dbReference>
<dbReference type="Gene3D" id="3.40.50.720">
    <property type="entry name" value="NAD(P)-binding Rossmann-like Domain"/>
    <property type="match status" value="1"/>
</dbReference>
<organism evidence="19 20">
    <name type="scientific">Microbacterium koreense</name>
    <dbReference type="NCBI Taxonomy" id="323761"/>
    <lineage>
        <taxon>Bacteria</taxon>
        <taxon>Bacillati</taxon>
        <taxon>Actinomycetota</taxon>
        <taxon>Actinomycetes</taxon>
        <taxon>Micrococcales</taxon>
        <taxon>Microbacteriaceae</taxon>
        <taxon>Microbacterium</taxon>
    </lineage>
</organism>
<evidence type="ECO:0000256" key="12">
    <source>
        <dbReference type="ARBA" id="ARBA00023167"/>
    </source>
</evidence>
<evidence type="ECO:0000256" key="13">
    <source>
        <dbReference type="ARBA" id="ARBA00044930"/>
    </source>
</evidence>
<keyword evidence="7 16" id="KW-0028">Amino-acid biosynthesis</keyword>
<dbReference type="SUPFAM" id="SSF55347">
    <property type="entry name" value="Glyceraldehyde-3-phosphate dehydrogenase-like, C-terminal domain"/>
    <property type="match status" value="1"/>
</dbReference>
<evidence type="ECO:0000313" key="19">
    <source>
        <dbReference type="EMBL" id="MFD0781997.1"/>
    </source>
</evidence>
<name>A0ABW2ZTJ7_9MICO</name>
<dbReference type="PANTHER" id="PTHR43331">
    <property type="entry name" value="HOMOSERINE DEHYDROGENASE"/>
    <property type="match status" value="1"/>
</dbReference>
<evidence type="ECO:0000256" key="10">
    <source>
        <dbReference type="ARBA" id="ARBA00023002"/>
    </source>
</evidence>
<evidence type="ECO:0000256" key="1">
    <source>
        <dbReference type="ARBA" id="ARBA00001920"/>
    </source>
</evidence>
<dbReference type="CDD" id="cd04881">
    <property type="entry name" value="ACT_HSDH-Hom"/>
    <property type="match status" value="1"/>
</dbReference>
<dbReference type="NCBIfam" id="NF004976">
    <property type="entry name" value="PRK06349.1"/>
    <property type="match status" value="1"/>
</dbReference>
<reference evidence="20" key="1">
    <citation type="journal article" date="2019" name="Int. J. Syst. Evol. Microbiol.">
        <title>The Global Catalogue of Microorganisms (GCM) 10K type strain sequencing project: providing services to taxonomists for standard genome sequencing and annotation.</title>
        <authorList>
            <consortium name="The Broad Institute Genomics Platform"/>
            <consortium name="The Broad Institute Genome Sequencing Center for Infectious Disease"/>
            <person name="Wu L."/>
            <person name="Ma J."/>
        </authorList>
    </citation>
    <scope>NUCLEOTIDE SEQUENCE [LARGE SCALE GENOMIC DNA]</scope>
    <source>
        <strain evidence="20">CCUG 50754</strain>
    </source>
</reference>
<evidence type="ECO:0000256" key="16">
    <source>
        <dbReference type="RuleBase" id="RU000579"/>
    </source>
</evidence>
<evidence type="ECO:0000313" key="20">
    <source>
        <dbReference type="Proteomes" id="UP001597042"/>
    </source>
</evidence>
<dbReference type="PIRSF" id="PIRSF000098">
    <property type="entry name" value="Homoser_dehydrog"/>
    <property type="match status" value="1"/>
</dbReference>
<comment type="catalytic activity">
    <reaction evidence="14">
        <text>L-homoserine + NADP(+) = L-aspartate 4-semialdehyde + NADPH + H(+)</text>
        <dbReference type="Rhea" id="RHEA:15761"/>
        <dbReference type="ChEBI" id="CHEBI:15378"/>
        <dbReference type="ChEBI" id="CHEBI:57476"/>
        <dbReference type="ChEBI" id="CHEBI:57783"/>
        <dbReference type="ChEBI" id="CHEBI:58349"/>
        <dbReference type="ChEBI" id="CHEBI:537519"/>
        <dbReference type="EC" id="1.1.1.3"/>
    </reaction>
    <physiologicalReaction direction="right-to-left" evidence="14">
        <dbReference type="Rhea" id="RHEA:15763"/>
    </physiologicalReaction>
</comment>
<evidence type="ECO:0000256" key="2">
    <source>
        <dbReference type="ARBA" id="ARBA00005056"/>
    </source>
</evidence>
<dbReference type="EC" id="1.1.1.3" evidence="5 16"/>
<dbReference type="InterPro" id="IPR045865">
    <property type="entry name" value="ACT-like_dom_sf"/>
</dbReference>
<evidence type="ECO:0000256" key="17">
    <source>
        <dbReference type="RuleBase" id="RU004171"/>
    </source>
</evidence>
<comment type="caution">
    <text evidence="19">The sequence shown here is derived from an EMBL/GenBank/DDBJ whole genome shotgun (WGS) entry which is preliminary data.</text>
</comment>
<evidence type="ECO:0000256" key="15">
    <source>
        <dbReference type="ARBA" id="ARBA00049031"/>
    </source>
</evidence>
<evidence type="ECO:0000256" key="5">
    <source>
        <dbReference type="ARBA" id="ARBA00013213"/>
    </source>
</evidence>
<dbReference type="RefSeq" id="WP_378753165.1">
    <property type="nucleotide sequence ID" value="NZ_JBHSSV010000013.1"/>
</dbReference>
<evidence type="ECO:0000259" key="18">
    <source>
        <dbReference type="PROSITE" id="PS51671"/>
    </source>
</evidence>
<comment type="pathway">
    <text evidence="2 16">Amino-acid biosynthesis; L-threonine biosynthesis; L-threonine from L-aspartate: step 3/5.</text>
</comment>
<dbReference type="InterPro" id="IPR001342">
    <property type="entry name" value="HDH_cat"/>
</dbReference>
<evidence type="ECO:0000256" key="4">
    <source>
        <dbReference type="ARBA" id="ARBA00006753"/>
    </source>
</evidence>
<comment type="similarity">
    <text evidence="4 17">Belongs to the homoserine dehydrogenase family.</text>
</comment>
<dbReference type="InterPro" id="IPR036291">
    <property type="entry name" value="NAD(P)-bd_dom_sf"/>
</dbReference>
<dbReference type="Pfam" id="PF03447">
    <property type="entry name" value="NAD_binding_3"/>
    <property type="match status" value="1"/>
</dbReference>
<evidence type="ECO:0000256" key="7">
    <source>
        <dbReference type="ARBA" id="ARBA00022605"/>
    </source>
</evidence>
<comment type="function">
    <text evidence="13">Catalyzes the conversion of L-aspartate-beta-semialdehyde (L-Asa) to L-homoserine (L-Hse), the third step in the biosynthesis of threonine and methionine from aspartate.</text>
</comment>
<dbReference type="EMBL" id="JBHTIM010000001">
    <property type="protein sequence ID" value="MFD0781997.1"/>
    <property type="molecule type" value="Genomic_DNA"/>
</dbReference>
<keyword evidence="20" id="KW-1185">Reference proteome</keyword>
<sequence>MTDYRRLRVALLGAGSVGSQVADLLLRHGDELADRAGASLELAGIAVRDVDASRDVDLPRELFTTDAETLIVGSDIVIELMGGLEPAQTYLLQAINSGADVVTANKALLATHGPEIFDAADQVGASVYYEAAAAGAIPIIRPLRDSLAGDRVQRIMGIVNGTTNYILDRMDAEGAEFADVLADAQALGYAEADPTADVEGYDAAQKAAILASLAFHTSVPLDAVHREGITHIDKAMMDAARHAGFVIKLLAVCERLADADTAGESISVRVYPALVPREHPLASVHGANNAVFVQAEAAGDLMFYGAGAGGVQTASAVLGDVVSAARRHIAGGVGVGESTRANLPVVPIGHVVTRYQVTLEVSDLPGVLATVAGILSDGKVSIATVEQTVSEDLSTAPAVPGERDETSTPVAHLVIGTHRAREQDLSETVERLAASDVVERVVSVLRVEGD</sequence>
<dbReference type="InterPro" id="IPR002912">
    <property type="entry name" value="ACT_dom"/>
</dbReference>
<dbReference type="SUPFAM" id="SSF51735">
    <property type="entry name" value="NAD(P)-binding Rossmann-fold domains"/>
    <property type="match status" value="1"/>
</dbReference>